<dbReference type="Proteomes" id="UP000214689">
    <property type="component" value="Chromosome"/>
</dbReference>
<name>A0A223ARA1_9FIRM</name>
<evidence type="ECO:0000313" key="4">
    <source>
        <dbReference type="Proteomes" id="UP000214689"/>
    </source>
</evidence>
<dbReference type="PANTHER" id="PTHR39430">
    <property type="entry name" value="MEMBRANE-ASSOCIATED PROTEASE-RELATED"/>
    <property type="match status" value="1"/>
</dbReference>
<evidence type="ECO:0000259" key="2">
    <source>
        <dbReference type="Pfam" id="PF02517"/>
    </source>
</evidence>
<sequence length="291" mass="33194">MTTDKNIKKYGFRDNAIWISILTFMLIVLSEFMPMTSINGTLFSTSYTKTFNLYFSFWAMWLVFILTIVIIKKNRFILDKVKYKNGGNTFKNLIVGFGLGVLMNGTCALTAYLHGDIKLSFDKFEFFPIILMFIVVFIQSSAEELACRGFMYQRLTYKYHHPWAPTVITAVVFMVLHLGNDHVSFLPMVDLVISGLVFGAIIHYFDSLWMAMGCHATWNFTQNILLGLPNSGSLPSYSIFVLDQNSSRGSFAYDTGFGLEGSIMSIIVQLLSLALMTYVYRRCIHKCNITR</sequence>
<dbReference type="RefSeq" id="WP_094233726.1">
    <property type="nucleotide sequence ID" value="NZ_CP016199.1"/>
</dbReference>
<gene>
    <name evidence="3" type="ORF">AXF17_02875</name>
</gene>
<feature type="transmembrane region" description="Helical" evidence="1">
    <location>
        <begin position="224"/>
        <end position="242"/>
    </location>
</feature>
<feature type="transmembrane region" description="Helical" evidence="1">
    <location>
        <begin position="53"/>
        <end position="71"/>
    </location>
</feature>
<feature type="transmembrane region" description="Helical" evidence="1">
    <location>
        <begin position="262"/>
        <end position="281"/>
    </location>
</feature>
<keyword evidence="1" id="KW-1133">Transmembrane helix</keyword>
<dbReference type="EMBL" id="CP016199">
    <property type="protein sequence ID" value="ASS37504.1"/>
    <property type="molecule type" value="Genomic_DNA"/>
</dbReference>
<keyword evidence="1" id="KW-0812">Transmembrane</keyword>
<keyword evidence="4" id="KW-1185">Reference proteome</keyword>
<organism evidence="3 4">
    <name type="scientific">Mogibacterium pumilum</name>
    <dbReference type="NCBI Taxonomy" id="86332"/>
    <lineage>
        <taxon>Bacteria</taxon>
        <taxon>Bacillati</taxon>
        <taxon>Bacillota</taxon>
        <taxon>Clostridia</taxon>
        <taxon>Peptostreptococcales</taxon>
        <taxon>Anaerovoracaceae</taxon>
        <taxon>Mogibacterium</taxon>
    </lineage>
</organism>
<feature type="transmembrane region" description="Helical" evidence="1">
    <location>
        <begin position="191"/>
        <end position="212"/>
    </location>
</feature>
<dbReference type="Pfam" id="PF02517">
    <property type="entry name" value="Rce1-like"/>
    <property type="match status" value="1"/>
</dbReference>
<protein>
    <recommendedName>
        <fullName evidence="2">CAAX prenyl protease 2/Lysostaphin resistance protein A-like domain-containing protein</fullName>
    </recommendedName>
</protein>
<evidence type="ECO:0000313" key="3">
    <source>
        <dbReference type="EMBL" id="ASS37504.1"/>
    </source>
</evidence>
<feature type="transmembrane region" description="Helical" evidence="1">
    <location>
        <begin position="163"/>
        <end position="179"/>
    </location>
</feature>
<dbReference type="AlphaFoldDB" id="A0A223ARA1"/>
<accession>A0A223ARA1</accession>
<dbReference type="PANTHER" id="PTHR39430:SF1">
    <property type="entry name" value="PROTEASE"/>
    <property type="match status" value="1"/>
</dbReference>
<reference evidence="4" key="1">
    <citation type="submission" date="2016-05" db="EMBL/GenBank/DDBJ databases">
        <authorList>
            <person name="Holder M.E."/>
            <person name="Ajami N.J."/>
            <person name="Petrosino J.F."/>
        </authorList>
    </citation>
    <scope>NUCLEOTIDE SEQUENCE [LARGE SCALE GENOMIC DNA]</scope>
    <source>
        <strain evidence="4">ATCC 700696</strain>
    </source>
</reference>
<feature type="transmembrane region" description="Helical" evidence="1">
    <location>
        <begin position="15"/>
        <end position="33"/>
    </location>
</feature>
<dbReference type="GO" id="GO:0080120">
    <property type="term" value="P:CAAX-box protein maturation"/>
    <property type="evidence" value="ECO:0007669"/>
    <property type="project" value="UniProtKB-ARBA"/>
</dbReference>
<evidence type="ECO:0000256" key="1">
    <source>
        <dbReference type="SAM" id="Phobius"/>
    </source>
</evidence>
<feature type="transmembrane region" description="Helical" evidence="1">
    <location>
        <begin position="92"/>
        <end position="114"/>
    </location>
</feature>
<dbReference type="InterPro" id="IPR003675">
    <property type="entry name" value="Rce1/LyrA-like_dom"/>
</dbReference>
<dbReference type="GO" id="GO:0004175">
    <property type="term" value="F:endopeptidase activity"/>
    <property type="evidence" value="ECO:0007669"/>
    <property type="project" value="UniProtKB-ARBA"/>
</dbReference>
<keyword evidence="1" id="KW-0472">Membrane</keyword>
<proteinExistence type="predicted"/>
<feature type="transmembrane region" description="Helical" evidence="1">
    <location>
        <begin position="126"/>
        <end position="142"/>
    </location>
</feature>
<feature type="domain" description="CAAX prenyl protease 2/Lysostaphin resistance protein A-like" evidence="2">
    <location>
        <begin position="127"/>
        <end position="220"/>
    </location>
</feature>
<dbReference type="OrthoDB" id="324900at2"/>